<reference evidence="1 2" key="1">
    <citation type="journal article" date="2024" name="Int. J. Syst. Evol. Microbiol.">
        <title>Clostridium omnivorum sp. nov., isolated from anoxic soil under the treatment of reductive soil disinfestation.</title>
        <authorList>
            <person name="Ueki A."/>
            <person name="Tonouchi A."/>
            <person name="Kaku N."/>
            <person name="Honma S."/>
            <person name="Ueki K."/>
        </authorList>
    </citation>
    <scope>NUCLEOTIDE SEQUENCE [LARGE SCALE GENOMIC DNA]</scope>
    <source>
        <strain evidence="1 2">E14</strain>
    </source>
</reference>
<evidence type="ECO:0000313" key="1">
    <source>
        <dbReference type="EMBL" id="GLC30008.1"/>
    </source>
</evidence>
<dbReference type="EMBL" id="BRXR01000001">
    <property type="protein sequence ID" value="GLC30008.1"/>
    <property type="molecule type" value="Genomic_DNA"/>
</dbReference>
<gene>
    <name evidence="1" type="ORF">bsdE14_14180</name>
</gene>
<evidence type="ECO:0000313" key="2">
    <source>
        <dbReference type="Proteomes" id="UP001208567"/>
    </source>
</evidence>
<dbReference type="Proteomes" id="UP001208567">
    <property type="component" value="Unassembled WGS sequence"/>
</dbReference>
<comment type="caution">
    <text evidence="1">The sequence shown here is derived from an EMBL/GenBank/DDBJ whole genome shotgun (WGS) entry which is preliminary data.</text>
</comment>
<name>A0ABQ5N464_9CLOT</name>
<organism evidence="1 2">
    <name type="scientific">Clostridium omnivorum</name>
    <dbReference type="NCBI Taxonomy" id="1604902"/>
    <lineage>
        <taxon>Bacteria</taxon>
        <taxon>Bacillati</taxon>
        <taxon>Bacillota</taxon>
        <taxon>Clostridia</taxon>
        <taxon>Eubacteriales</taxon>
        <taxon>Clostridiaceae</taxon>
        <taxon>Clostridium</taxon>
    </lineage>
</organism>
<protein>
    <submittedName>
        <fullName evidence="1">Uncharacterized protein</fullName>
    </submittedName>
</protein>
<accession>A0ABQ5N464</accession>
<sequence length="66" mass="7696">MTAEPDLQKPKFPSSLFIEQFLGHNLHSSSSLSIMTSLYSLYKNKILTNYTINQDLEQIKIWNTLY</sequence>
<keyword evidence="2" id="KW-1185">Reference proteome</keyword>
<proteinExistence type="predicted"/>